<keyword evidence="3" id="KW-1185">Reference proteome</keyword>
<evidence type="ECO:0000256" key="1">
    <source>
        <dbReference type="SAM" id="Phobius"/>
    </source>
</evidence>
<evidence type="ECO:0000313" key="2">
    <source>
        <dbReference type="EMBL" id="PKQ68612.1"/>
    </source>
</evidence>
<name>A0A2N3IE53_9BACT</name>
<evidence type="ECO:0000313" key="3">
    <source>
        <dbReference type="Proteomes" id="UP000233387"/>
    </source>
</evidence>
<gene>
    <name evidence="2" type="ORF">Rain11_1590</name>
</gene>
<feature type="transmembrane region" description="Helical" evidence="1">
    <location>
        <begin position="7"/>
        <end position="30"/>
    </location>
</feature>
<organism evidence="2 3">
    <name type="scientific">Raineya orbicola</name>
    <dbReference type="NCBI Taxonomy" id="2016530"/>
    <lineage>
        <taxon>Bacteria</taxon>
        <taxon>Pseudomonadati</taxon>
        <taxon>Bacteroidota</taxon>
        <taxon>Cytophagia</taxon>
        <taxon>Cytophagales</taxon>
        <taxon>Raineyaceae</taxon>
        <taxon>Raineya</taxon>
    </lineage>
</organism>
<keyword evidence="1" id="KW-0812">Transmembrane</keyword>
<dbReference type="EMBL" id="NKXO01000023">
    <property type="protein sequence ID" value="PKQ68612.1"/>
    <property type="molecule type" value="Genomic_DNA"/>
</dbReference>
<dbReference type="Proteomes" id="UP000233387">
    <property type="component" value="Unassembled WGS sequence"/>
</dbReference>
<reference evidence="2 3" key="1">
    <citation type="submission" date="2017-06" db="EMBL/GenBank/DDBJ databases">
        <title>Raineya orbicola gen. nov., sp. nov. a slightly thermophilic bacterium of the phylum Bacteroidetes and the description of Raineyaceae fam. nov.</title>
        <authorList>
            <person name="Albuquerque L."/>
            <person name="Polonia A.R.M."/>
            <person name="Barroso C."/>
            <person name="Froufe H.J.C."/>
            <person name="Lage O."/>
            <person name="Lobo-Da-Cunha A."/>
            <person name="Egas C."/>
            <person name="Da Costa M.S."/>
        </authorList>
    </citation>
    <scope>NUCLEOTIDE SEQUENCE [LARGE SCALE GENOMIC DNA]</scope>
    <source>
        <strain evidence="2 3">SPSPC-11</strain>
    </source>
</reference>
<feature type="transmembrane region" description="Helical" evidence="1">
    <location>
        <begin position="42"/>
        <end position="59"/>
    </location>
</feature>
<dbReference type="AlphaFoldDB" id="A0A2N3IE53"/>
<keyword evidence="1" id="KW-1133">Transmembrane helix</keyword>
<sequence length="77" mass="9200">MRPHEKVNLIFGSTMVIIYLFGGVFVIMYAEKLMEKPRTAEILGWVMIAYSFLRALRVYEGIKKWKNERKDHTKRHL</sequence>
<proteinExistence type="predicted"/>
<keyword evidence="1" id="KW-0472">Membrane</keyword>
<comment type="caution">
    <text evidence="2">The sequence shown here is derived from an EMBL/GenBank/DDBJ whole genome shotgun (WGS) entry which is preliminary data.</text>
</comment>
<protein>
    <submittedName>
        <fullName evidence="2">Uncharacterized protein</fullName>
    </submittedName>
</protein>
<accession>A0A2N3IE53</accession>